<dbReference type="Proteomes" id="UP000256690">
    <property type="component" value="Unassembled WGS sequence"/>
</dbReference>
<dbReference type="RefSeq" id="XP_026608675.1">
    <property type="nucleotide sequence ID" value="XM_026742830.1"/>
</dbReference>
<evidence type="ECO:0000256" key="2">
    <source>
        <dbReference type="ARBA" id="ARBA00022448"/>
    </source>
</evidence>
<evidence type="ECO:0000256" key="5">
    <source>
        <dbReference type="ARBA" id="ARBA00023136"/>
    </source>
</evidence>
<dbReference type="Pfam" id="PF07690">
    <property type="entry name" value="MFS_1"/>
    <property type="match status" value="1"/>
</dbReference>
<dbReference type="FunFam" id="1.20.1250.20:FF:000247">
    <property type="entry name" value="MFS general substrate transporter"/>
    <property type="match status" value="1"/>
</dbReference>
<evidence type="ECO:0000313" key="9">
    <source>
        <dbReference type="Proteomes" id="UP000256690"/>
    </source>
</evidence>
<dbReference type="GO" id="GO:0022857">
    <property type="term" value="F:transmembrane transporter activity"/>
    <property type="evidence" value="ECO:0007669"/>
    <property type="project" value="InterPro"/>
</dbReference>
<evidence type="ECO:0000256" key="7">
    <source>
        <dbReference type="SAM" id="Phobius"/>
    </source>
</evidence>
<dbReference type="OrthoDB" id="1935484at2759"/>
<dbReference type="PANTHER" id="PTHR43791">
    <property type="entry name" value="PERMEASE-RELATED"/>
    <property type="match status" value="1"/>
</dbReference>
<evidence type="ECO:0008006" key="10">
    <source>
        <dbReference type="Google" id="ProtNLM"/>
    </source>
</evidence>
<keyword evidence="4 7" id="KW-1133">Transmembrane helix</keyword>
<name>A0A3D8T4K1_9EURO</name>
<protein>
    <recommendedName>
        <fullName evidence="10">Major facilitator superfamily (MFS) profile domain-containing protein</fullName>
    </recommendedName>
</protein>
<dbReference type="InterPro" id="IPR036259">
    <property type="entry name" value="MFS_trans_sf"/>
</dbReference>
<accession>A0A3D8T4K1</accession>
<evidence type="ECO:0000313" key="8">
    <source>
        <dbReference type="EMBL" id="RDW93492.1"/>
    </source>
</evidence>
<dbReference type="FunFam" id="1.20.1250.20:FF:000106">
    <property type="entry name" value="MFS transporter, putative"/>
    <property type="match status" value="1"/>
</dbReference>
<evidence type="ECO:0000256" key="3">
    <source>
        <dbReference type="ARBA" id="ARBA00022692"/>
    </source>
</evidence>
<comment type="subcellular location">
    <subcellularLocation>
        <location evidence="1">Membrane</location>
        <topology evidence="1">Multi-pass membrane protein</topology>
    </subcellularLocation>
</comment>
<feature type="region of interest" description="Disordered" evidence="6">
    <location>
        <begin position="42"/>
        <end position="88"/>
    </location>
</feature>
<sequence>MSADHEIKLETLEPDILSLRGTKSEPGIRINEAMDTNKEVTRPLLESHKSLSYTDLPGTGTRAGKDGSRPRVEALDAETDSDSSNPFADPEVAERYAALYEKAQYECRHVFDPTLVWTREEERKIVRKIDGKCVMFFGLQVDRSNLIQAVSDNMLDDLGLSTNDYNAGNVIFYLSFLLAELPSQLLSKALGPDRWIPIQMSLWSLVAISQSCLSGRTSFFLTRSALGMLEGGFIPDIVLWLSYFYTSRELPTRLSLFWTTLSVTEIIGSFLAFGVLHMRGVLGWAGWRWLFLIEGLITLVVGLASFFKMPASAVETKTWFRPNGWFSDREVRIVVNRVLRDDPSKGDMHNREAITLSALWDSLCDYDLLPIYLLGLVVYTPMVPIKTYITLTLKSVGFDTFSTNLLIVPYNITHILLLNLLTHLSERLNERALVSSIQSLWVLPCLLVLRFWPNAMINPWGTYVVMTILLSHPYCHAILVGWTSKNSNNVGTRTVSAAVYNMSVQMGNIIGNSIFRDDDAPLYKRGYSVLLGLNVLGIALLVATKVYYTRRNKQRDAVWAQMSEVDREAYTKNSPETGSKRLDFRFAH</sequence>
<reference evidence="8 9" key="1">
    <citation type="journal article" date="2018" name="IMA Fungus">
        <title>IMA Genome-F 9: Draft genome sequence of Annulohypoxylon stygium, Aspergillus mulundensis, Berkeleyomyces basicola (syn. Thielaviopsis basicola), Ceratocystis smalleyi, two Cercospora beticola strains, Coleophoma cylindrospora, Fusarium fracticaudum, Phialophora cf. hyalina, and Morchella septimelata.</title>
        <authorList>
            <person name="Wingfield B.D."/>
            <person name="Bills G.F."/>
            <person name="Dong Y."/>
            <person name="Huang W."/>
            <person name="Nel W.J."/>
            <person name="Swalarsk-Parry B.S."/>
            <person name="Vaghefi N."/>
            <person name="Wilken P.M."/>
            <person name="An Z."/>
            <person name="de Beer Z.W."/>
            <person name="De Vos L."/>
            <person name="Chen L."/>
            <person name="Duong T.A."/>
            <person name="Gao Y."/>
            <person name="Hammerbacher A."/>
            <person name="Kikkert J.R."/>
            <person name="Li Y."/>
            <person name="Li H."/>
            <person name="Li K."/>
            <person name="Li Q."/>
            <person name="Liu X."/>
            <person name="Ma X."/>
            <person name="Naidoo K."/>
            <person name="Pethybridge S.J."/>
            <person name="Sun J."/>
            <person name="Steenkamp E.T."/>
            <person name="van der Nest M.A."/>
            <person name="van Wyk S."/>
            <person name="Wingfield M.J."/>
            <person name="Xiong C."/>
            <person name="Yue Q."/>
            <person name="Zhang X."/>
        </authorList>
    </citation>
    <scope>NUCLEOTIDE SEQUENCE [LARGE SCALE GENOMIC DNA]</scope>
    <source>
        <strain evidence="8 9">DSM 5745</strain>
    </source>
</reference>
<feature type="transmembrane region" description="Helical" evidence="7">
    <location>
        <begin position="527"/>
        <end position="548"/>
    </location>
</feature>
<feature type="transmembrane region" description="Helical" evidence="7">
    <location>
        <begin position="289"/>
        <end position="307"/>
    </location>
</feature>
<dbReference type="EMBL" id="PVWQ01000001">
    <property type="protein sequence ID" value="RDW93492.1"/>
    <property type="molecule type" value="Genomic_DNA"/>
</dbReference>
<dbReference type="STRING" id="1810919.A0A3D8T4K1"/>
<keyword evidence="2" id="KW-0813">Transport</keyword>
<feature type="transmembrane region" description="Helical" evidence="7">
    <location>
        <begin position="401"/>
        <end position="421"/>
    </location>
</feature>
<keyword evidence="3 7" id="KW-0812">Transmembrane</keyword>
<organism evidence="8 9">
    <name type="scientific">Aspergillus mulundensis</name>
    <dbReference type="NCBI Taxonomy" id="1810919"/>
    <lineage>
        <taxon>Eukaryota</taxon>
        <taxon>Fungi</taxon>
        <taxon>Dikarya</taxon>
        <taxon>Ascomycota</taxon>
        <taxon>Pezizomycotina</taxon>
        <taxon>Eurotiomycetes</taxon>
        <taxon>Eurotiomycetidae</taxon>
        <taxon>Eurotiales</taxon>
        <taxon>Aspergillaceae</taxon>
        <taxon>Aspergillus</taxon>
        <taxon>Aspergillus subgen. Nidulantes</taxon>
    </lineage>
</organism>
<evidence type="ECO:0000256" key="6">
    <source>
        <dbReference type="SAM" id="MobiDB-lite"/>
    </source>
</evidence>
<dbReference type="GeneID" id="38111184"/>
<dbReference type="SUPFAM" id="SSF103473">
    <property type="entry name" value="MFS general substrate transporter"/>
    <property type="match status" value="1"/>
</dbReference>
<feature type="transmembrane region" description="Helical" evidence="7">
    <location>
        <begin position="369"/>
        <end position="389"/>
    </location>
</feature>
<evidence type="ECO:0000256" key="1">
    <source>
        <dbReference type="ARBA" id="ARBA00004141"/>
    </source>
</evidence>
<feature type="transmembrane region" description="Helical" evidence="7">
    <location>
        <begin position="225"/>
        <end position="245"/>
    </location>
</feature>
<dbReference type="InterPro" id="IPR011701">
    <property type="entry name" value="MFS"/>
</dbReference>
<dbReference type="GO" id="GO:0016020">
    <property type="term" value="C:membrane"/>
    <property type="evidence" value="ECO:0007669"/>
    <property type="project" value="UniProtKB-SubCell"/>
</dbReference>
<feature type="transmembrane region" description="Helical" evidence="7">
    <location>
        <begin position="257"/>
        <end position="277"/>
    </location>
</feature>
<dbReference type="AlphaFoldDB" id="A0A3D8T4K1"/>
<keyword evidence="9" id="KW-1185">Reference proteome</keyword>
<dbReference type="Gene3D" id="1.20.1250.20">
    <property type="entry name" value="MFS general substrate transporter like domains"/>
    <property type="match status" value="2"/>
</dbReference>
<dbReference type="PANTHER" id="PTHR43791:SF29">
    <property type="entry name" value="MAJOR FACILITATOR SUPERFAMILY (MFS) PROFILE DOMAIN-CONTAINING PROTEIN"/>
    <property type="match status" value="1"/>
</dbReference>
<feature type="transmembrane region" description="Helical" evidence="7">
    <location>
        <begin position="460"/>
        <end position="482"/>
    </location>
</feature>
<feature type="compositionally biased region" description="Basic and acidic residues" evidence="6">
    <location>
        <begin position="63"/>
        <end position="74"/>
    </location>
</feature>
<comment type="caution">
    <text evidence="8">The sequence shown here is derived from an EMBL/GenBank/DDBJ whole genome shotgun (WGS) entry which is preliminary data.</text>
</comment>
<keyword evidence="5 7" id="KW-0472">Membrane</keyword>
<gene>
    <name evidence="8" type="ORF">DSM5745_00814</name>
</gene>
<evidence type="ECO:0000256" key="4">
    <source>
        <dbReference type="ARBA" id="ARBA00022989"/>
    </source>
</evidence>
<proteinExistence type="predicted"/>